<evidence type="ECO:0000313" key="5">
    <source>
        <dbReference type="Proteomes" id="UP000309038"/>
    </source>
</evidence>
<keyword evidence="5" id="KW-1185">Reference proteome</keyword>
<dbReference type="InterPro" id="IPR046757">
    <property type="entry name" value="YL1_N"/>
</dbReference>
<evidence type="ECO:0000256" key="1">
    <source>
        <dbReference type="ARBA" id="ARBA00006832"/>
    </source>
</evidence>
<gene>
    <name evidence="4" type="ORF">EW026_g3281</name>
</gene>
<dbReference type="Pfam" id="PF05764">
    <property type="entry name" value="YL1"/>
    <property type="match status" value="1"/>
</dbReference>
<dbReference type="GO" id="GO:0005634">
    <property type="term" value="C:nucleus"/>
    <property type="evidence" value="ECO:0007669"/>
    <property type="project" value="TreeGrafter"/>
</dbReference>
<comment type="caution">
    <text evidence="4">The sequence shown here is derived from an EMBL/GenBank/DDBJ whole genome shotgun (WGS) entry which is preliminary data.</text>
</comment>
<protein>
    <recommendedName>
        <fullName evidence="3">Vps72/YL1 C-terminal domain-containing protein</fullName>
    </recommendedName>
</protein>
<dbReference type="PANTHER" id="PTHR13275">
    <property type="entry name" value="YL-1 PROTEIN TRANSCRIPTION FACTOR-LIKE 1"/>
    <property type="match status" value="1"/>
</dbReference>
<dbReference type="EMBL" id="SGPJ01000096">
    <property type="protein sequence ID" value="THG99003.1"/>
    <property type="molecule type" value="Genomic_DNA"/>
</dbReference>
<evidence type="ECO:0000256" key="2">
    <source>
        <dbReference type="SAM" id="MobiDB-lite"/>
    </source>
</evidence>
<feature type="region of interest" description="Disordered" evidence="2">
    <location>
        <begin position="474"/>
        <end position="498"/>
    </location>
</feature>
<dbReference type="Pfam" id="PF08265">
    <property type="entry name" value="YL1_C"/>
    <property type="match status" value="1"/>
</dbReference>
<feature type="compositionally biased region" description="Polar residues" evidence="2">
    <location>
        <begin position="106"/>
        <end position="118"/>
    </location>
</feature>
<sequence length="498" mass="55214">MAEQDESLVMRRPKRSTAGNRMEAALAEFRAEELGQDGDEDNDFTMEIDEQDTFGSDFESTDEEGPQEDVDAAAERMVVDEEKKTKKAARSQLDKVTAAAHARNKATFNPQIAETSAPKTPAVSKPKRRVSMGVVVDAETGEVMESGKRHSLRRNTLMATSISEIRARDEQEKKSAVPKKVKTKTRAPAQAELIARALDMEEGNIKEHRNYLTDEEEKRKKARLVRATVEGPLLRWVTKAEHIKVKTEPPPAPVPPPAPIPPPTLPIVPVSQYAYHFPPYSAPSTAPAIYSTPFPNAPRPVTSFYHSPQTSGFPPSYSSQNPYGYNYYTPPPPLQSSSACPSQPPAFVAAAPPLPPPEPIEVTQTVSKCYVVHENSQEEDATKPLWKDTMAAMFGDHVKWEDLKVYTGKGRPISRPDQKCPITGQIARYRDPRTGVPFANARAFDVLTKVLAHEYVWSDALGCYTAHQDQISQTETVESPLKRTRQQGRAESISEGLQ</sequence>
<feature type="compositionally biased region" description="Basic residues" evidence="2">
    <location>
        <begin position="176"/>
        <end position="185"/>
    </location>
</feature>
<feature type="compositionally biased region" description="Basic and acidic residues" evidence="2">
    <location>
        <begin position="73"/>
        <end position="84"/>
    </location>
</feature>
<organism evidence="4 5">
    <name type="scientific">Hermanssonia centrifuga</name>
    <dbReference type="NCBI Taxonomy" id="98765"/>
    <lineage>
        <taxon>Eukaryota</taxon>
        <taxon>Fungi</taxon>
        <taxon>Dikarya</taxon>
        <taxon>Basidiomycota</taxon>
        <taxon>Agaricomycotina</taxon>
        <taxon>Agaricomycetes</taxon>
        <taxon>Polyporales</taxon>
        <taxon>Meruliaceae</taxon>
        <taxon>Hermanssonia</taxon>
    </lineage>
</organism>
<feature type="region of interest" description="Disordered" evidence="2">
    <location>
        <begin position="1"/>
        <end position="128"/>
    </location>
</feature>
<comment type="similarity">
    <text evidence="1">Belongs to the VPS72/YL1 family.</text>
</comment>
<feature type="compositionally biased region" description="Acidic residues" evidence="2">
    <location>
        <begin position="34"/>
        <end position="52"/>
    </location>
</feature>
<feature type="domain" description="Vps72/YL1 C-terminal" evidence="3">
    <location>
        <begin position="418"/>
        <end position="447"/>
    </location>
</feature>
<proteinExistence type="inferred from homology"/>
<feature type="region of interest" description="Disordered" evidence="2">
    <location>
        <begin position="167"/>
        <end position="187"/>
    </location>
</feature>
<feature type="compositionally biased region" description="Acidic residues" evidence="2">
    <location>
        <begin position="59"/>
        <end position="72"/>
    </location>
</feature>
<evidence type="ECO:0000259" key="3">
    <source>
        <dbReference type="SMART" id="SM00993"/>
    </source>
</evidence>
<name>A0A4S4KL84_9APHY</name>
<dbReference type="PANTHER" id="PTHR13275:SF4">
    <property type="entry name" value="VACUOLAR PROTEIN SORTING-ASSOCIATED PROTEIN 72 HOMOLOG"/>
    <property type="match status" value="1"/>
</dbReference>
<dbReference type="Proteomes" id="UP000309038">
    <property type="component" value="Unassembled WGS sequence"/>
</dbReference>
<accession>A0A4S4KL84</accession>
<dbReference type="SMART" id="SM00993">
    <property type="entry name" value="YL1_C"/>
    <property type="match status" value="1"/>
</dbReference>
<reference evidence="4 5" key="1">
    <citation type="submission" date="2019-02" db="EMBL/GenBank/DDBJ databases">
        <title>Genome sequencing of the rare red list fungi Phlebia centrifuga.</title>
        <authorList>
            <person name="Buettner E."/>
            <person name="Kellner H."/>
        </authorList>
    </citation>
    <scope>NUCLEOTIDE SEQUENCE [LARGE SCALE GENOMIC DNA]</scope>
    <source>
        <strain evidence="4 5">DSM 108282</strain>
    </source>
</reference>
<evidence type="ECO:0000313" key="4">
    <source>
        <dbReference type="EMBL" id="THG99003.1"/>
    </source>
</evidence>
<dbReference type="InterPro" id="IPR013272">
    <property type="entry name" value="Vps72/YL1_C"/>
</dbReference>
<dbReference type="AlphaFoldDB" id="A0A4S4KL84"/>